<dbReference type="InterPro" id="IPR015300">
    <property type="entry name" value="DNA-bd_pseudobarrel_sf"/>
</dbReference>
<dbReference type="InterPro" id="IPR003340">
    <property type="entry name" value="B3_DNA-bd"/>
</dbReference>
<dbReference type="AlphaFoldDB" id="A0A835I476"/>
<dbReference type="SUPFAM" id="SSF101936">
    <property type="entry name" value="DNA-binding pseudobarrel domain"/>
    <property type="match status" value="3"/>
</dbReference>
<proteinExistence type="predicted"/>
<dbReference type="Pfam" id="PF02362">
    <property type="entry name" value="B3"/>
    <property type="match status" value="3"/>
</dbReference>
<dbReference type="CDD" id="cd10017">
    <property type="entry name" value="B3_DNA"/>
    <property type="match status" value="3"/>
</dbReference>
<dbReference type="InterPro" id="IPR050655">
    <property type="entry name" value="Plant_B3_domain"/>
</dbReference>
<feature type="domain" description="TF-B3" evidence="6">
    <location>
        <begin position="341"/>
        <end position="438"/>
    </location>
</feature>
<dbReference type="Gene3D" id="2.40.330.10">
    <property type="entry name" value="DNA-binding pseudobarrel domain"/>
    <property type="match status" value="3"/>
</dbReference>
<dbReference type="PANTHER" id="PTHR31920:SF135">
    <property type="entry name" value="B3 DOMAIN-CONTAINING PROTEIN OS03G0621600-RELATED"/>
    <property type="match status" value="1"/>
</dbReference>
<evidence type="ECO:0000256" key="1">
    <source>
        <dbReference type="ARBA" id="ARBA00004123"/>
    </source>
</evidence>
<accession>A0A835I476</accession>
<dbReference type="PANTHER" id="PTHR31920">
    <property type="entry name" value="B3 DOMAIN-CONTAINING"/>
    <property type="match status" value="1"/>
</dbReference>
<evidence type="ECO:0000313" key="8">
    <source>
        <dbReference type="Proteomes" id="UP000631114"/>
    </source>
</evidence>
<keyword evidence="3" id="KW-0238">DNA-binding</keyword>
<dbReference type="OrthoDB" id="1666376at2759"/>
<evidence type="ECO:0000256" key="3">
    <source>
        <dbReference type="ARBA" id="ARBA00023125"/>
    </source>
</evidence>
<evidence type="ECO:0000256" key="4">
    <source>
        <dbReference type="ARBA" id="ARBA00023163"/>
    </source>
</evidence>
<gene>
    <name evidence="7" type="ORF">IFM89_011871</name>
</gene>
<dbReference type="GO" id="GO:0003677">
    <property type="term" value="F:DNA binding"/>
    <property type="evidence" value="ECO:0007669"/>
    <property type="project" value="UniProtKB-KW"/>
</dbReference>
<feature type="domain" description="TF-B3" evidence="6">
    <location>
        <begin position="11"/>
        <end position="105"/>
    </location>
</feature>
<evidence type="ECO:0000256" key="2">
    <source>
        <dbReference type="ARBA" id="ARBA00023015"/>
    </source>
</evidence>
<evidence type="ECO:0000313" key="7">
    <source>
        <dbReference type="EMBL" id="KAF9608833.1"/>
    </source>
</evidence>
<evidence type="ECO:0000256" key="5">
    <source>
        <dbReference type="ARBA" id="ARBA00023242"/>
    </source>
</evidence>
<organism evidence="7 8">
    <name type="scientific">Coptis chinensis</name>
    <dbReference type="NCBI Taxonomy" id="261450"/>
    <lineage>
        <taxon>Eukaryota</taxon>
        <taxon>Viridiplantae</taxon>
        <taxon>Streptophyta</taxon>
        <taxon>Embryophyta</taxon>
        <taxon>Tracheophyta</taxon>
        <taxon>Spermatophyta</taxon>
        <taxon>Magnoliopsida</taxon>
        <taxon>Ranunculales</taxon>
        <taxon>Ranunculaceae</taxon>
        <taxon>Coptidoideae</taxon>
        <taxon>Coptis</taxon>
    </lineage>
</organism>
<protein>
    <recommendedName>
        <fullName evidence="6">TF-B3 domain-containing protein</fullName>
    </recommendedName>
</protein>
<keyword evidence="5" id="KW-0539">Nucleus</keyword>
<comment type="subcellular location">
    <subcellularLocation>
        <location evidence="1">Nucleus</location>
    </subcellularLocation>
</comment>
<dbReference type="PROSITE" id="PS50863">
    <property type="entry name" value="B3"/>
    <property type="match status" value="3"/>
</dbReference>
<reference evidence="7 8" key="1">
    <citation type="submission" date="2020-10" db="EMBL/GenBank/DDBJ databases">
        <title>The Coptis chinensis genome and diversification of protoberbering-type alkaloids.</title>
        <authorList>
            <person name="Wang B."/>
            <person name="Shu S."/>
            <person name="Song C."/>
            <person name="Liu Y."/>
        </authorList>
    </citation>
    <scope>NUCLEOTIDE SEQUENCE [LARGE SCALE GENOMIC DNA]</scope>
    <source>
        <strain evidence="7">HL-2020</strain>
        <tissue evidence="7">Leaf</tissue>
    </source>
</reference>
<dbReference type="Proteomes" id="UP000631114">
    <property type="component" value="Unassembled WGS sequence"/>
</dbReference>
<comment type="caution">
    <text evidence="7">The sequence shown here is derived from an EMBL/GenBank/DDBJ whole genome shotgun (WGS) entry which is preliminary data.</text>
</comment>
<feature type="domain" description="TF-B3" evidence="6">
    <location>
        <begin position="182"/>
        <end position="277"/>
    </location>
</feature>
<sequence>MDRMLKRRSESPSFFKVMYGDYKNKLLLPRAFVIKNLNEDVPSKLTLTSPSRRSWRVSVKKVDDDFFLCSEWKTFAKDHALQVGEFIVFSYNGNSDFRLKIFGKDFCMKVPLPEKISAESVSNSKKETKGKEREQITIHPGVKHVCPEEIRNLAAAVTEKMACISINTSTTGHEKCEVMEAACSFTVIFEPSTLYRMDVPRWAAIANGLKEKDSIVLLDPCGRSWPVKIIKRDVRIEMGAGWSDFCISNRLNTSDTCRFTLVEGSDNFIRVDILRTSSAGIPIPKQASAAMTMSTYGPKEAMQALTYPRVFESVPSRLVGTQNTVRADIAFPAFTSDYPYCTVTMSRSYVNGKISVYLPAAFARKYLKSSPREVILEVPKRGVWFTQYTVGTQLSQYRLVTGWKDFVQDNDLEVDDVCIFELVDRENIKFKVTIVRNELNLVA</sequence>
<dbReference type="GO" id="GO:0005634">
    <property type="term" value="C:nucleus"/>
    <property type="evidence" value="ECO:0007669"/>
    <property type="project" value="UniProtKB-SubCell"/>
</dbReference>
<keyword evidence="2" id="KW-0805">Transcription regulation</keyword>
<name>A0A835I476_9MAGN</name>
<keyword evidence="4" id="KW-0804">Transcription</keyword>
<dbReference type="SMART" id="SM01019">
    <property type="entry name" value="B3"/>
    <property type="match status" value="3"/>
</dbReference>
<evidence type="ECO:0000259" key="6">
    <source>
        <dbReference type="PROSITE" id="PS50863"/>
    </source>
</evidence>
<keyword evidence="8" id="KW-1185">Reference proteome</keyword>
<dbReference type="EMBL" id="JADFTS010000004">
    <property type="protein sequence ID" value="KAF9608833.1"/>
    <property type="molecule type" value="Genomic_DNA"/>
</dbReference>